<reference evidence="9 10" key="1">
    <citation type="journal article" date="2008" name="Nature">
        <title>The genome of the choanoflagellate Monosiga brevicollis and the origin of metazoans.</title>
        <authorList>
            <consortium name="JGI Sequencing"/>
            <person name="King N."/>
            <person name="Westbrook M.J."/>
            <person name="Young S.L."/>
            <person name="Kuo A."/>
            <person name="Abedin M."/>
            <person name="Chapman J."/>
            <person name="Fairclough S."/>
            <person name="Hellsten U."/>
            <person name="Isogai Y."/>
            <person name="Letunic I."/>
            <person name="Marr M."/>
            <person name="Pincus D."/>
            <person name="Putnam N."/>
            <person name="Rokas A."/>
            <person name="Wright K.J."/>
            <person name="Zuzow R."/>
            <person name="Dirks W."/>
            <person name="Good M."/>
            <person name="Goodstein D."/>
            <person name="Lemons D."/>
            <person name="Li W."/>
            <person name="Lyons J.B."/>
            <person name="Morris A."/>
            <person name="Nichols S."/>
            <person name="Richter D.J."/>
            <person name="Salamov A."/>
            <person name="Bork P."/>
            <person name="Lim W.A."/>
            <person name="Manning G."/>
            <person name="Miller W.T."/>
            <person name="McGinnis W."/>
            <person name="Shapiro H."/>
            <person name="Tjian R."/>
            <person name="Grigoriev I.V."/>
            <person name="Rokhsar D."/>
        </authorList>
    </citation>
    <scope>NUCLEOTIDE SEQUENCE [LARGE SCALE GENOMIC DNA]</scope>
    <source>
        <strain evidence="10">MX1 / ATCC 50154</strain>
    </source>
</reference>
<dbReference type="PANTHER" id="PTHR13215">
    <property type="entry name" value="RNA POLYMERASE II TRANSCRIPTIONAL COACTIVATOR"/>
    <property type="match status" value="1"/>
</dbReference>
<dbReference type="SUPFAM" id="SSF54447">
    <property type="entry name" value="ssDNA-binding transcriptional regulator domain"/>
    <property type="match status" value="2"/>
</dbReference>
<keyword evidence="6" id="KW-0539">Nucleus</keyword>
<dbReference type="Proteomes" id="UP000001357">
    <property type="component" value="Unassembled WGS sequence"/>
</dbReference>
<evidence type="ECO:0000313" key="9">
    <source>
        <dbReference type="EMBL" id="EDQ92514.1"/>
    </source>
</evidence>
<evidence type="ECO:0000256" key="2">
    <source>
        <dbReference type="ARBA" id="ARBA00009001"/>
    </source>
</evidence>
<feature type="region of interest" description="Disordered" evidence="7">
    <location>
        <begin position="32"/>
        <end position="52"/>
    </location>
</feature>
<keyword evidence="10" id="KW-1185">Reference proteome</keyword>
<feature type="domain" description="Transcriptional coactivator p15 (PC4) C-terminal" evidence="8">
    <location>
        <begin position="72"/>
        <end position="122"/>
    </location>
</feature>
<evidence type="ECO:0000256" key="7">
    <source>
        <dbReference type="SAM" id="MobiDB-lite"/>
    </source>
</evidence>
<evidence type="ECO:0000256" key="1">
    <source>
        <dbReference type="ARBA" id="ARBA00004123"/>
    </source>
</evidence>
<evidence type="ECO:0000256" key="3">
    <source>
        <dbReference type="ARBA" id="ARBA00023015"/>
    </source>
</evidence>
<dbReference type="GO" id="GO:0005667">
    <property type="term" value="C:transcription regulator complex"/>
    <property type="evidence" value="ECO:0000318"/>
    <property type="project" value="GO_Central"/>
</dbReference>
<comment type="subcellular location">
    <subcellularLocation>
        <location evidence="1">Nucleus</location>
    </subcellularLocation>
</comment>
<dbReference type="GO" id="GO:0003713">
    <property type="term" value="F:transcription coactivator activity"/>
    <property type="evidence" value="ECO:0000318"/>
    <property type="project" value="GO_Central"/>
</dbReference>
<feature type="domain" description="Transcriptional coactivator p15 (PC4) C-terminal" evidence="8">
    <location>
        <begin position="148"/>
        <end position="194"/>
    </location>
</feature>
<proteinExistence type="inferred from homology"/>
<accession>A9UQ10</accession>
<comment type="similarity">
    <text evidence="2">Belongs to the transcriptional coactivator PC4 family.</text>
</comment>
<protein>
    <recommendedName>
        <fullName evidence="8">Transcriptional coactivator p15 (PC4) C-terminal domain-containing protein</fullName>
    </recommendedName>
</protein>
<evidence type="ECO:0000256" key="6">
    <source>
        <dbReference type="ARBA" id="ARBA00023242"/>
    </source>
</evidence>
<dbReference type="KEGG" id="mbr:MONBRDRAFT_30897"/>
<evidence type="ECO:0000256" key="5">
    <source>
        <dbReference type="ARBA" id="ARBA00023163"/>
    </source>
</evidence>
<dbReference type="Gene3D" id="2.30.31.10">
    <property type="entry name" value="Transcriptional Coactivator Pc4, Chain A"/>
    <property type="match status" value="2"/>
</dbReference>
<keyword evidence="5" id="KW-0804">Transcription</keyword>
<organism evidence="9 10">
    <name type="scientific">Monosiga brevicollis</name>
    <name type="common">Choanoflagellate</name>
    <dbReference type="NCBI Taxonomy" id="81824"/>
    <lineage>
        <taxon>Eukaryota</taxon>
        <taxon>Choanoflagellata</taxon>
        <taxon>Craspedida</taxon>
        <taxon>Salpingoecidae</taxon>
        <taxon>Monosiga</taxon>
    </lineage>
</organism>
<keyword evidence="4" id="KW-0238">DNA-binding</keyword>
<dbReference type="GO" id="GO:0003677">
    <property type="term" value="F:DNA binding"/>
    <property type="evidence" value="ECO:0007669"/>
    <property type="project" value="UniProtKB-KW"/>
</dbReference>
<dbReference type="STRING" id="81824.A9UQ10"/>
<evidence type="ECO:0000256" key="4">
    <source>
        <dbReference type="ARBA" id="ARBA00023125"/>
    </source>
</evidence>
<name>A9UQ10_MONBE</name>
<dbReference type="GO" id="GO:0060261">
    <property type="term" value="P:positive regulation of transcription initiation by RNA polymerase II"/>
    <property type="evidence" value="ECO:0007669"/>
    <property type="project" value="InterPro"/>
</dbReference>
<gene>
    <name evidence="9" type="ORF">MONBRDRAFT_30897</name>
</gene>
<keyword evidence="3" id="KW-0805">Transcription regulation</keyword>
<evidence type="ECO:0000259" key="8">
    <source>
        <dbReference type="Pfam" id="PF02229"/>
    </source>
</evidence>
<dbReference type="RefSeq" id="XP_001742276.1">
    <property type="nucleotide sequence ID" value="XM_001742224.1"/>
</dbReference>
<dbReference type="InterPro" id="IPR045125">
    <property type="entry name" value="Sub1/Tcp4-like"/>
</dbReference>
<dbReference type="InterPro" id="IPR009044">
    <property type="entry name" value="ssDNA-bd_transcriptional_reg"/>
</dbReference>
<evidence type="ECO:0000313" key="10">
    <source>
        <dbReference type="Proteomes" id="UP000001357"/>
    </source>
</evidence>
<dbReference type="GO" id="GO:0005634">
    <property type="term" value="C:nucleus"/>
    <property type="evidence" value="ECO:0000318"/>
    <property type="project" value="GO_Central"/>
</dbReference>
<dbReference type="InParanoid" id="A9UQ10"/>
<dbReference type="GeneID" id="5887388"/>
<dbReference type="FunFam" id="2.30.31.10:FF:000011">
    <property type="entry name" value="RNA polymerase II transcriptional coactivator KELP"/>
    <property type="match status" value="2"/>
</dbReference>
<dbReference type="InterPro" id="IPR003173">
    <property type="entry name" value="PC4_C"/>
</dbReference>
<dbReference type="AlphaFoldDB" id="A9UQ10"/>
<dbReference type="EMBL" id="CH991543">
    <property type="protein sequence ID" value="EDQ92514.1"/>
    <property type="molecule type" value="Genomic_DNA"/>
</dbReference>
<sequence length="209" mass="23739">MSDDPVVLKRRIALLVQENEILRARLATYEGAADDTTASSAPAKRPKVDTQATREAFDNQDALLDDEDNPYFPLSNNKRVTVSRFKAFTLIRLGEVYNDNGKTKQGKGISLKASEWETLKEISESAEKAFAENNKDFTASLGETRNGLRRLTISDFRDKLYYNIREFYKDRSDEWKPTKKGCMLTEDQWSKLMDVVPALDAAIAELSEK</sequence>
<dbReference type="Pfam" id="PF02229">
    <property type="entry name" value="PC4"/>
    <property type="match status" value="2"/>
</dbReference>